<proteinExistence type="predicted"/>
<dbReference type="EMBL" id="JAHYCA010000003">
    <property type="protein sequence ID" value="MBW6391493.1"/>
    <property type="molecule type" value="Genomic_DNA"/>
</dbReference>
<keyword evidence="2" id="KW-1185">Reference proteome</keyword>
<sequence>MKRTLGAWGRRVVGACLAGPLRLAGYRIERQQAPLQDMRAPGRCPTPLEGMYVSKQRRYVVDVPLALLASTNLMHIWIEVIRVYERGGRGAALRFFSDYFNEFQPRNVAEFLNVMPNKKWLLLDPLAYVYPWDASTPEEKREFRIKLMRDEAKKNGFEAWREEDGWKGFGPVSPKLVEMELKRLIDAYESIRSIGLREEFGLIRARIFSTKGEEVIQPRHGWHRVAICLALEIESIPMLFDKDNPVIRLEEAHLWPNVRRGLYTEEEATDFFRRRFERHLQERLWPKREVIRQAV</sequence>
<gene>
    <name evidence="1" type="ORF">KPL81_10020</name>
</gene>
<reference evidence="1 2" key="1">
    <citation type="submission" date="2021-07" db="EMBL/GenBank/DDBJ databases">
        <authorList>
            <person name="So Y."/>
        </authorList>
    </citation>
    <scope>NUCLEOTIDE SEQUENCE [LARGE SCALE GENOMIC DNA]</scope>
    <source>
        <strain evidence="1 2">Y3S6</strain>
    </source>
</reference>
<evidence type="ECO:0000313" key="2">
    <source>
        <dbReference type="Proteomes" id="UP000769617"/>
    </source>
</evidence>
<protein>
    <submittedName>
        <fullName evidence="1">Uncharacterized protein</fullName>
    </submittedName>
</protein>
<accession>A0ABS6ZNY9</accession>
<dbReference type="Proteomes" id="UP000769617">
    <property type="component" value="Unassembled WGS sequence"/>
</dbReference>
<name>A0ABS6ZNY9_9GAMM</name>
<evidence type="ECO:0000313" key="1">
    <source>
        <dbReference type="EMBL" id="MBW6391493.1"/>
    </source>
</evidence>
<organism evidence="1 2">
    <name type="scientific">Billgrantia antri</name>
    <dbReference type="NCBI Taxonomy" id="2846777"/>
    <lineage>
        <taxon>Bacteria</taxon>
        <taxon>Pseudomonadati</taxon>
        <taxon>Pseudomonadota</taxon>
        <taxon>Gammaproteobacteria</taxon>
        <taxon>Oceanospirillales</taxon>
        <taxon>Halomonadaceae</taxon>
        <taxon>Billgrantia</taxon>
    </lineage>
</organism>
<comment type="caution">
    <text evidence="1">The sequence shown here is derived from an EMBL/GenBank/DDBJ whole genome shotgun (WGS) entry which is preliminary data.</text>
</comment>